<evidence type="ECO:0000256" key="8">
    <source>
        <dbReference type="ARBA" id="ARBA00022989"/>
    </source>
</evidence>
<comment type="similarity">
    <text evidence="3 10">Belongs to the FliL family.</text>
</comment>
<reference evidence="11 12" key="1">
    <citation type="submission" date="2019-11" db="EMBL/GenBank/DDBJ databases">
        <title>Identification of a novel strain.</title>
        <authorList>
            <person name="Xu Q."/>
            <person name="Wang G."/>
        </authorList>
    </citation>
    <scope>NUCLEOTIDE SEQUENCE [LARGE SCALE GENOMIC DNA]</scope>
    <source>
        <strain evidence="12">xq</strain>
    </source>
</reference>
<evidence type="ECO:0000313" key="11">
    <source>
        <dbReference type="EMBL" id="MTD94792.1"/>
    </source>
</evidence>
<keyword evidence="4" id="KW-1003">Cell membrane</keyword>
<evidence type="ECO:0000256" key="9">
    <source>
        <dbReference type="ARBA" id="ARBA00023136"/>
    </source>
</evidence>
<dbReference type="Pfam" id="PF03748">
    <property type="entry name" value="FliL"/>
    <property type="match status" value="1"/>
</dbReference>
<accession>A0A6I3KM03</accession>
<keyword evidence="8 10" id="KW-1133">Transmembrane helix</keyword>
<proteinExistence type="inferred from homology"/>
<comment type="function">
    <text evidence="1 10">Controls the rotational direction of flagella during chemotaxis.</text>
</comment>
<feature type="transmembrane region" description="Helical" evidence="10">
    <location>
        <begin position="23"/>
        <end position="48"/>
    </location>
</feature>
<keyword evidence="10" id="KW-0997">Cell inner membrane</keyword>
<dbReference type="Proteomes" id="UP000440694">
    <property type="component" value="Unassembled WGS sequence"/>
</dbReference>
<evidence type="ECO:0000256" key="3">
    <source>
        <dbReference type="ARBA" id="ARBA00008281"/>
    </source>
</evidence>
<protein>
    <recommendedName>
        <fullName evidence="10">Flagellar protein FliL</fullName>
    </recommendedName>
</protein>
<keyword evidence="6 10" id="KW-0812">Transmembrane</keyword>
<dbReference type="InterPro" id="IPR005503">
    <property type="entry name" value="FliL"/>
</dbReference>
<dbReference type="GO" id="GO:0071973">
    <property type="term" value="P:bacterial-type flagellum-dependent cell motility"/>
    <property type="evidence" value="ECO:0007669"/>
    <property type="project" value="InterPro"/>
</dbReference>
<dbReference type="RefSeq" id="WP_154739168.1">
    <property type="nucleotide sequence ID" value="NZ_WMBQ01000001.1"/>
</dbReference>
<evidence type="ECO:0000256" key="6">
    <source>
        <dbReference type="ARBA" id="ARBA00022692"/>
    </source>
</evidence>
<keyword evidence="12" id="KW-1185">Reference proteome</keyword>
<evidence type="ECO:0000313" key="12">
    <source>
        <dbReference type="Proteomes" id="UP000440694"/>
    </source>
</evidence>
<evidence type="ECO:0000256" key="7">
    <source>
        <dbReference type="ARBA" id="ARBA00022779"/>
    </source>
</evidence>
<dbReference type="AlphaFoldDB" id="A0A6I3KM03"/>
<dbReference type="GO" id="GO:0009425">
    <property type="term" value="C:bacterial-type flagellum basal body"/>
    <property type="evidence" value="ECO:0007669"/>
    <property type="project" value="InterPro"/>
</dbReference>
<organism evidence="11 12">
    <name type="scientific">Hyphomicrobium album</name>
    <dbReference type="NCBI Taxonomy" id="2665159"/>
    <lineage>
        <taxon>Bacteria</taxon>
        <taxon>Pseudomonadati</taxon>
        <taxon>Pseudomonadota</taxon>
        <taxon>Alphaproteobacteria</taxon>
        <taxon>Hyphomicrobiales</taxon>
        <taxon>Hyphomicrobiaceae</taxon>
        <taxon>Hyphomicrobium</taxon>
    </lineage>
</organism>
<keyword evidence="5 10" id="KW-0145">Chemotaxis</keyword>
<keyword evidence="9 10" id="KW-0472">Membrane</keyword>
<evidence type="ECO:0000256" key="1">
    <source>
        <dbReference type="ARBA" id="ARBA00002254"/>
    </source>
</evidence>
<dbReference type="GO" id="GO:0005886">
    <property type="term" value="C:plasma membrane"/>
    <property type="evidence" value="ECO:0007669"/>
    <property type="project" value="UniProtKB-SubCell"/>
</dbReference>
<keyword evidence="7 10" id="KW-0283">Flagellar rotation</keyword>
<dbReference type="GO" id="GO:0006935">
    <property type="term" value="P:chemotaxis"/>
    <property type="evidence" value="ECO:0007669"/>
    <property type="project" value="UniProtKB-KW"/>
</dbReference>
<evidence type="ECO:0000256" key="5">
    <source>
        <dbReference type="ARBA" id="ARBA00022500"/>
    </source>
</evidence>
<comment type="caution">
    <text evidence="11">The sequence shown here is derived from an EMBL/GenBank/DDBJ whole genome shotgun (WGS) entry which is preliminary data.</text>
</comment>
<evidence type="ECO:0000256" key="2">
    <source>
        <dbReference type="ARBA" id="ARBA00004162"/>
    </source>
</evidence>
<name>A0A6I3KM03_9HYPH</name>
<evidence type="ECO:0000256" key="10">
    <source>
        <dbReference type="RuleBase" id="RU364125"/>
    </source>
</evidence>
<evidence type="ECO:0000256" key="4">
    <source>
        <dbReference type="ARBA" id="ARBA00022475"/>
    </source>
</evidence>
<comment type="subcellular location">
    <subcellularLocation>
        <location evidence="10">Cell inner membrane</location>
    </subcellularLocation>
    <subcellularLocation>
        <location evidence="2">Cell membrane</location>
        <topology evidence="2">Single-pass membrane protein</topology>
    </subcellularLocation>
</comment>
<gene>
    <name evidence="11" type="ORF">GIW81_10665</name>
</gene>
<dbReference type="EMBL" id="WMBQ01000001">
    <property type="protein sequence ID" value="MTD94792.1"/>
    <property type="molecule type" value="Genomic_DNA"/>
</dbReference>
<sequence length="169" mass="17955">MTTANEEGSVAEGKTPPRQLSTFHFILIVAALTLAAAGVGFLSGLRILSSAQETVASKGVEPPPLLGGLQHVDSANLRTMTPIVTNLAGSPPVWIRLEASLVFHDNPKDADALAARISEDIVGFLRTVSVAQIEGAIGFQHLSEDLNDRVRVRSNGRVQELVIQGLIIE</sequence>